<evidence type="ECO:0000256" key="2">
    <source>
        <dbReference type="ARBA" id="ARBA00022527"/>
    </source>
</evidence>
<dbReference type="InParanoid" id="A0A1X7T2X9"/>
<dbReference type="eggNOG" id="KOG0589">
    <property type="taxonomic scope" value="Eukaryota"/>
</dbReference>
<dbReference type="OMA" id="HSMAETC"/>
<evidence type="ECO:0000256" key="8">
    <source>
        <dbReference type="ARBA" id="ARBA00048679"/>
    </source>
</evidence>
<dbReference type="InterPro" id="IPR000719">
    <property type="entry name" value="Prot_kinase_dom"/>
</dbReference>
<accession>A0A1X7T2X9</accession>
<dbReference type="AlphaFoldDB" id="A0A1X7T2X9"/>
<evidence type="ECO:0000313" key="10">
    <source>
        <dbReference type="EnsemblMetazoa" id="Aqu2.1.08819_001"/>
    </source>
</evidence>
<evidence type="ECO:0000256" key="7">
    <source>
        <dbReference type="ARBA" id="ARBA00047899"/>
    </source>
</evidence>
<dbReference type="STRING" id="400682.A0A1X7T2X9"/>
<comment type="catalytic activity">
    <reaction evidence="8">
        <text>L-seryl-[protein] + ATP = O-phospho-L-seryl-[protein] + ADP + H(+)</text>
        <dbReference type="Rhea" id="RHEA:17989"/>
        <dbReference type="Rhea" id="RHEA-COMP:9863"/>
        <dbReference type="Rhea" id="RHEA-COMP:11604"/>
        <dbReference type="ChEBI" id="CHEBI:15378"/>
        <dbReference type="ChEBI" id="CHEBI:29999"/>
        <dbReference type="ChEBI" id="CHEBI:30616"/>
        <dbReference type="ChEBI" id="CHEBI:83421"/>
        <dbReference type="ChEBI" id="CHEBI:456216"/>
        <dbReference type="EC" id="2.7.11.1"/>
    </reaction>
</comment>
<dbReference type="PANTHER" id="PTHR44899:SF3">
    <property type="entry name" value="SERINE_THREONINE-PROTEIN KINASE NEK1"/>
    <property type="match status" value="1"/>
</dbReference>
<dbReference type="EnsemblMetazoa" id="Aqu2.1.08819_001">
    <property type="protein sequence ID" value="Aqu2.1.08819_001"/>
    <property type="gene ID" value="Aqu2.1.08819"/>
</dbReference>
<protein>
    <recommendedName>
        <fullName evidence="1">non-specific serine/threonine protein kinase</fullName>
        <ecNumber evidence="1">2.7.11.1</ecNumber>
    </recommendedName>
</protein>
<evidence type="ECO:0000256" key="3">
    <source>
        <dbReference type="ARBA" id="ARBA00022679"/>
    </source>
</evidence>
<dbReference type="SUPFAM" id="SSF56112">
    <property type="entry name" value="Protein kinase-like (PK-like)"/>
    <property type="match status" value="1"/>
</dbReference>
<dbReference type="EC" id="2.7.11.1" evidence="1"/>
<evidence type="ECO:0000256" key="4">
    <source>
        <dbReference type="ARBA" id="ARBA00022741"/>
    </source>
</evidence>
<evidence type="ECO:0000256" key="1">
    <source>
        <dbReference type="ARBA" id="ARBA00012513"/>
    </source>
</evidence>
<dbReference type="GO" id="GO:0004674">
    <property type="term" value="F:protein serine/threonine kinase activity"/>
    <property type="evidence" value="ECO:0007669"/>
    <property type="project" value="UniProtKB-KW"/>
</dbReference>
<name>A0A1X7T2X9_AMPQE</name>
<dbReference type="Gene3D" id="1.10.510.10">
    <property type="entry name" value="Transferase(Phosphotransferase) domain 1"/>
    <property type="match status" value="1"/>
</dbReference>
<evidence type="ECO:0000259" key="9">
    <source>
        <dbReference type="PROSITE" id="PS50011"/>
    </source>
</evidence>
<dbReference type="InterPro" id="IPR011009">
    <property type="entry name" value="Kinase-like_dom_sf"/>
</dbReference>
<dbReference type="GO" id="GO:0005524">
    <property type="term" value="F:ATP binding"/>
    <property type="evidence" value="ECO:0007669"/>
    <property type="project" value="UniProtKB-KW"/>
</dbReference>
<organism evidence="10">
    <name type="scientific">Amphimedon queenslandica</name>
    <name type="common">Sponge</name>
    <dbReference type="NCBI Taxonomy" id="400682"/>
    <lineage>
        <taxon>Eukaryota</taxon>
        <taxon>Metazoa</taxon>
        <taxon>Porifera</taxon>
        <taxon>Demospongiae</taxon>
        <taxon>Heteroscleromorpha</taxon>
        <taxon>Haplosclerida</taxon>
        <taxon>Niphatidae</taxon>
        <taxon>Amphimedon</taxon>
    </lineage>
</organism>
<sequence>MQDLKTANIFLTRHGIVKLGDFGISKVLSGTHQAADSIVGTPYYISPEICEGKQYNSKSDIWSLGCILHEMMCLSRPFDGTNLPA</sequence>
<dbReference type="InterPro" id="IPR051131">
    <property type="entry name" value="NEK_Ser/Thr_kinase_NIMA"/>
</dbReference>
<keyword evidence="5" id="KW-0418">Kinase</keyword>
<dbReference type="Pfam" id="PF00069">
    <property type="entry name" value="Pkinase"/>
    <property type="match status" value="1"/>
</dbReference>
<keyword evidence="3" id="KW-0808">Transferase</keyword>
<dbReference type="PANTHER" id="PTHR44899">
    <property type="entry name" value="CAMK FAMILY PROTEIN KINASE"/>
    <property type="match status" value="1"/>
</dbReference>
<keyword evidence="4" id="KW-0547">Nucleotide-binding</keyword>
<keyword evidence="6" id="KW-0067">ATP-binding</keyword>
<feature type="domain" description="Protein kinase" evidence="9">
    <location>
        <begin position="1"/>
        <end position="85"/>
    </location>
</feature>
<comment type="catalytic activity">
    <reaction evidence="7">
        <text>L-threonyl-[protein] + ATP = O-phospho-L-threonyl-[protein] + ADP + H(+)</text>
        <dbReference type="Rhea" id="RHEA:46608"/>
        <dbReference type="Rhea" id="RHEA-COMP:11060"/>
        <dbReference type="Rhea" id="RHEA-COMP:11605"/>
        <dbReference type="ChEBI" id="CHEBI:15378"/>
        <dbReference type="ChEBI" id="CHEBI:30013"/>
        <dbReference type="ChEBI" id="CHEBI:30616"/>
        <dbReference type="ChEBI" id="CHEBI:61977"/>
        <dbReference type="ChEBI" id="CHEBI:456216"/>
        <dbReference type="EC" id="2.7.11.1"/>
    </reaction>
</comment>
<evidence type="ECO:0000256" key="5">
    <source>
        <dbReference type="ARBA" id="ARBA00022777"/>
    </source>
</evidence>
<proteinExistence type="predicted"/>
<dbReference type="PROSITE" id="PS50011">
    <property type="entry name" value="PROTEIN_KINASE_DOM"/>
    <property type="match status" value="1"/>
</dbReference>
<reference evidence="10" key="1">
    <citation type="submission" date="2017-05" db="UniProtKB">
        <authorList>
            <consortium name="EnsemblMetazoa"/>
        </authorList>
    </citation>
    <scope>IDENTIFICATION</scope>
</reference>
<keyword evidence="2" id="KW-0723">Serine/threonine-protein kinase</keyword>
<evidence type="ECO:0000256" key="6">
    <source>
        <dbReference type="ARBA" id="ARBA00022840"/>
    </source>
</evidence>